<dbReference type="Proteomes" id="UP001172721">
    <property type="component" value="Unassembled WGS sequence"/>
</dbReference>
<dbReference type="NCBIfam" id="TIGR03565">
    <property type="entry name" value="alk_sulf_monoox"/>
    <property type="match status" value="1"/>
</dbReference>
<evidence type="ECO:0000256" key="6">
    <source>
        <dbReference type="ARBA" id="ARBA00023033"/>
    </source>
</evidence>
<accession>A0ABT8HUX0</accession>
<reference evidence="9" key="1">
    <citation type="submission" date="2023-07" db="EMBL/GenBank/DDBJ databases">
        <title>Fictibacillus sp. isolated from freshwater pond.</title>
        <authorList>
            <person name="Kirdat K."/>
            <person name="Bhat A."/>
            <person name="Mourya A."/>
            <person name="Yadav A."/>
        </authorList>
    </citation>
    <scope>NUCLEOTIDE SEQUENCE</scope>
    <source>
        <strain evidence="9">NE201</strain>
    </source>
</reference>
<keyword evidence="4 7" id="KW-0288">FMN</keyword>
<keyword evidence="6 7" id="KW-0503">Monooxygenase</keyword>
<dbReference type="EC" id="1.14.14.5" evidence="2 7"/>
<organism evidence="9 10">
    <name type="scientific">Fictibacillus fluitans</name>
    <dbReference type="NCBI Taxonomy" id="3058422"/>
    <lineage>
        <taxon>Bacteria</taxon>
        <taxon>Bacillati</taxon>
        <taxon>Bacillota</taxon>
        <taxon>Bacilli</taxon>
        <taxon>Bacillales</taxon>
        <taxon>Fictibacillaceae</taxon>
        <taxon>Fictibacillus</taxon>
    </lineage>
</organism>
<sequence>MNVYWFLPTHGDSRYLGTSKGGRPVTLSYLRQIAQAVDELGFKGALLPTGHSCEDAWITASSLIQATEKMKFLVAVRPGLISPSLAARMASTFDRLSNGRLLINVVTGGDPVELAGDGLHLSHSERYQLTDEFLEVWRKELAGETVDFEGEHLTIKGAKVLLPPQQAPYPPLYFGGSSDAALEVAAKHIDVYLTWGEPPGQVEEKIARVRKLAAAQGRTVSFGIRLHVIVRETEEEAWAAADSLIQHVDEETVAASQKIFARYDSVGQKRMAALHNGKRESLEISPNLWAGIGLVRGGAGTALVGDPDTVAQRMKEYQSIGIDHFIFSGYPHLEEAYRVAELLFPRLPLSQGKKQENSAIHPVGEFVANTYLPLKSKAD</sequence>
<name>A0ABT8HUX0_9BACL</name>
<evidence type="ECO:0000256" key="3">
    <source>
        <dbReference type="ARBA" id="ARBA00022630"/>
    </source>
</evidence>
<dbReference type="NCBIfam" id="NF001939">
    <property type="entry name" value="PRK00719.1"/>
    <property type="match status" value="1"/>
</dbReference>
<comment type="catalytic activity">
    <reaction evidence="7">
        <text>an alkanesulfonate + FMNH2 + O2 = an aldehyde + FMN + sulfite + H2O + 2 H(+)</text>
        <dbReference type="Rhea" id="RHEA:23064"/>
        <dbReference type="ChEBI" id="CHEBI:15377"/>
        <dbReference type="ChEBI" id="CHEBI:15378"/>
        <dbReference type="ChEBI" id="CHEBI:15379"/>
        <dbReference type="ChEBI" id="CHEBI:17359"/>
        <dbReference type="ChEBI" id="CHEBI:17478"/>
        <dbReference type="ChEBI" id="CHEBI:57618"/>
        <dbReference type="ChEBI" id="CHEBI:58210"/>
        <dbReference type="ChEBI" id="CHEBI:134249"/>
        <dbReference type="EC" id="1.14.14.5"/>
    </reaction>
</comment>
<comment type="function">
    <text evidence="7">Catalyzes the desulfonation of aliphatic sulfonates.</text>
</comment>
<evidence type="ECO:0000313" key="10">
    <source>
        <dbReference type="Proteomes" id="UP001172721"/>
    </source>
</evidence>
<dbReference type="HAMAP" id="MF_01229">
    <property type="entry name" value="Alkanesulf_monooxygen"/>
    <property type="match status" value="1"/>
</dbReference>
<comment type="similarity">
    <text evidence="1 7">Belongs to the SsuD family.</text>
</comment>
<dbReference type="InterPro" id="IPR036661">
    <property type="entry name" value="Luciferase-like_sf"/>
</dbReference>
<dbReference type="InterPro" id="IPR011251">
    <property type="entry name" value="Luciferase-like_dom"/>
</dbReference>
<dbReference type="Gene3D" id="3.20.20.30">
    <property type="entry name" value="Luciferase-like domain"/>
    <property type="match status" value="1"/>
</dbReference>
<proteinExistence type="inferred from homology"/>
<keyword evidence="5 7" id="KW-0560">Oxidoreductase</keyword>
<dbReference type="CDD" id="cd01094">
    <property type="entry name" value="Alkanesulfonate_monoxygenase"/>
    <property type="match status" value="1"/>
</dbReference>
<evidence type="ECO:0000259" key="8">
    <source>
        <dbReference type="Pfam" id="PF00296"/>
    </source>
</evidence>
<dbReference type="InterPro" id="IPR019911">
    <property type="entry name" value="Alkanesulphonate_mOase_FMN-dep"/>
</dbReference>
<evidence type="ECO:0000256" key="2">
    <source>
        <dbReference type="ARBA" id="ARBA00012113"/>
    </source>
</evidence>
<evidence type="ECO:0000256" key="4">
    <source>
        <dbReference type="ARBA" id="ARBA00022643"/>
    </source>
</evidence>
<keyword evidence="10" id="KW-1185">Reference proteome</keyword>
<feature type="domain" description="Luciferase-like" evidence="8">
    <location>
        <begin position="1"/>
        <end position="324"/>
    </location>
</feature>
<dbReference type="EMBL" id="JAUHTR010000003">
    <property type="protein sequence ID" value="MDN4524572.1"/>
    <property type="molecule type" value="Genomic_DNA"/>
</dbReference>
<dbReference type="GO" id="GO:0004497">
    <property type="term" value="F:monooxygenase activity"/>
    <property type="evidence" value="ECO:0007669"/>
    <property type="project" value="UniProtKB-KW"/>
</dbReference>
<dbReference type="Pfam" id="PF00296">
    <property type="entry name" value="Bac_luciferase"/>
    <property type="match status" value="1"/>
</dbReference>
<comment type="caution">
    <text evidence="9">The sequence shown here is derived from an EMBL/GenBank/DDBJ whole genome shotgun (WGS) entry which is preliminary data.</text>
</comment>
<dbReference type="RefSeq" id="WP_301165613.1">
    <property type="nucleotide sequence ID" value="NZ_JAUHTR010000003.1"/>
</dbReference>
<dbReference type="PANTHER" id="PTHR42847:SF4">
    <property type="entry name" value="ALKANESULFONATE MONOOXYGENASE-RELATED"/>
    <property type="match status" value="1"/>
</dbReference>
<protein>
    <recommendedName>
        <fullName evidence="2 7">Alkanesulfonate monooxygenase</fullName>
        <ecNumber evidence="2 7">1.14.14.5</ecNumber>
    </recommendedName>
    <alternativeName>
        <fullName evidence="7">FMNH2-dependent aliphatic sulfonate monooxygenase</fullName>
    </alternativeName>
</protein>
<keyword evidence="3 7" id="KW-0285">Flavoprotein</keyword>
<dbReference type="SUPFAM" id="SSF51679">
    <property type="entry name" value="Bacterial luciferase-like"/>
    <property type="match status" value="1"/>
</dbReference>
<evidence type="ECO:0000256" key="1">
    <source>
        <dbReference type="ARBA" id="ARBA00007044"/>
    </source>
</evidence>
<gene>
    <name evidence="7 9" type="primary">ssuD</name>
    <name evidence="9" type="ORF">QYB97_08805</name>
</gene>
<dbReference type="InterPro" id="IPR050172">
    <property type="entry name" value="SsuD_RutA_monooxygenase"/>
</dbReference>
<dbReference type="PANTHER" id="PTHR42847">
    <property type="entry name" value="ALKANESULFONATE MONOOXYGENASE"/>
    <property type="match status" value="1"/>
</dbReference>
<evidence type="ECO:0000313" key="9">
    <source>
        <dbReference type="EMBL" id="MDN4524572.1"/>
    </source>
</evidence>
<evidence type="ECO:0000256" key="5">
    <source>
        <dbReference type="ARBA" id="ARBA00023002"/>
    </source>
</evidence>
<evidence type="ECO:0000256" key="7">
    <source>
        <dbReference type="HAMAP-Rule" id="MF_01229"/>
    </source>
</evidence>